<feature type="domain" description="Protein kinase" evidence="4">
    <location>
        <begin position="1"/>
        <end position="204"/>
    </location>
</feature>
<dbReference type="PROSITE" id="PS50011">
    <property type="entry name" value="PROTEIN_KINASE_DOM"/>
    <property type="match status" value="2"/>
</dbReference>
<dbReference type="InterPro" id="IPR000719">
    <property type="entry name" value="Prot_kinase_dom"/>
</dbReference>
<feature type="domain" description="Protein kinase" evidence="4">
    <location>
        <begin position="276"/>
        <end position="559"/>
    </location>
</feature>
<keyword evidence="2" id="KW-0418">Kinase</keyword>
<organism evidence="5 6">
    <name type="scientific">Papaver somniferum</name>
    <name type="common">Opium poppy</name>
    <dbReference type="NCBI Taxonomy" id="3469"/>
    <lineage>
        <taxon>Eukaryota</taxon>
        <taxon>Viridiplantae</taxon>
        <taxon>Streptophyta</taxon>
        <taxon>Embryophyta</taxon>
        <taxon>Tracheophyta</taxon>
        <taxon>Spermatophyta</taxon>
        <taxon>Magnoliopsida</taxon>
        <taxon>Ranunculales</taxon>
        <taxon>Papaveraceae</taxon>
        <taxon>Papaveroideae</taxon>
        <taxon>Papaver</taxon>
    </lineage>
</organism>
<keyword evidence="2" id="KW-0808">Transferase</keyword>
<keyword evidence="3" id="KW-0472">Membrane</keyword>
<evidence type="ECO:0000256" key="1">
    <source>
        <dbReference type="ARBA" id="ARBA00004370"/>
    </source>
</evidence>
<dbReference type="Pfam" id="PF07714">
    <property type="entry name" value="PK_Tyr_Ser-Thr"/>
    <property type="match status" value="2"/>
</dbReference>
<dbReference type="AlphaFoldDB" id="A0A4Y7IGR0"/>
<dbReference type="Gene3D" id="1.10.510.10">
    <property type="entry name" value="Transferase(Phosphotransferase) domain 1"/>
    <property type="match status" value="2"/>
</dbReference>
<evidence type="ECO:0000256" key="3">
    <source>
        <dbReference type="ARBA" id="ARBA00023136"/>
    </source>
</evidence>
<evidence type="ECO:0000313" key="6">
    <source>
        <dbReference type="Proteomes" id="UP000316621"/>
    </source>
</evidence>
<reference evidence="5 6" key="1">
    <citation type="journal article" date="2018" name="Science">
        <title>The opium poppy genome and morphinan production.</title>
        <authorList>
            <person name="Guo L."/>
            <person name="Winzer T."/>
            <person name="Yang X."/>
            <person name="Li Y."/>
            <person name="Ning Z."/>
            <person name="He Z."/>
            <person name="Teodor R."/>
            <person name="Lu Y."/>
            <person name="Bowser T.A."/>
            <person name="Graham I.A."/>
            <person name="Ye K."/>
        </authorList>
    </citation>
    <scope>NUCLEOTIDE SEQUENCE [LARGE SCALE GENOMIC DNA]</scope>
    <source>
        <strain evidence="6">cv. HN1</strain>
        <tissue evidence="5">Leaves</tissue>
    </source>
</reference>
<gene>
    <name evidence="5" type="ORF">C5167_039839</name>
</gene>
<sequence>MNEKNQMFLVYEFMPLGSLKNHLHDLPRNKKKPLDWNTRMKIAAGAAKGLKYLHEISNPLAVHGNIKPSNILIGEGYEPKLSDFLVLKECIPEHDESSYARQRSAPEYCILFKLTQQSDIYSFGLVLLELISGRIAEMEPSLVEWGKHKLVFGKEFTAVADPLLNCHYPEQGLYQALSLAAECLQLEDASRPRIGHVVNVLSNLASEIYDPNAIQINRAGTLAIGSDEKEKLGELWQHVWIWSGGKFGGSPSNNVEDYAVITKFKFQELAAATENFAQESLLGEGEYGRTFRGCLKSSGQKSSSLDVAIRQVDDETICTIHGYHDPSMFSSIHMRSLLHHPNIVDLIGYSIADKDQLFLVYNFMPLGSLKDYLHDLPRNKKPLDWNTRMKIAAGAAKGIKYLHDKSTPPVILGNIKPSNILLCAEYLPKLSDFLGFKERIPEHDESSHTRYFSRQCHRHAPEFVGDCKLTQQSDIYSFSLVLLELVSGRLAEIEPSLIGWAKHILAGGKEFTTVADPLLEGLYPEQGLYQVLYLAAQCLQRKDVSRPRIGYVAKVLSNLAAEIYDPNAVQINRAGSLAVGNIEKEILIEQWRHVWSLKANSSNVLSPARSQ</sequence>
<dbReference type="InterPro" id="IPR001245">
    <property type="entry name" value="Ser-Thr/Tyr_kinase_cat_dom"/>
</dbReference>
<dbReference type="SUPFAM" id="SSF56112">
    <property type="entry name" value="Protein kinase-like (PK-like)"/>
    <property type="match status" value="2"/>
</dbReference>
<dbReference type="PANTHER" id="PTHR47985">
    <property type="entry name" value="OS07G0668900 PROTEIN"/>
    <property type="match status" value="1"/>
</dbReference>
<comment type="subcellular location">
    <subcellularLocation>
        <location evidence="1">Membrane</location>
    </subcellularLocation>
</comment>
<name>A0A4Y7IGR0_PAPSO</name>
<dbReference type="OMA" id="ETICTIH"/>
<protein>
    <recommendedName>
        <fullName evidence="4">Protein kinase domain-containing protein</fullName>
    </recommendedName>
</protein>
<dbReference type="Gene3D" id="3.30.200.20">
    <property type="entry name" value="Phosphorylase Kinase, domain 1"/>
    <property type="match status" value="1"/>
</dbReference>
<evidence type="ECO:0000313" key="5">
    <source>
        <dbReference type="EMBL" id="RZC46882.1"/>
    </source>
</evidence>
<accession>A0A4Y7IGR0</accession>
<evidence type="ECO:0000259" key="4">
    <source>
        <dbReference type="PROSITE" id="PS50011"/>
    </source>
</evidence>
<dbReference type="EMBL" id="CM010715">
    <property type="protein sequence ID" value="RZC46882.1"/>
    <property type="molecule type" value="Genomic_DNA"/>
</dbReference>
<dbReference type="Proteomes" id="UP000316621">
    <property type="component" value="Chromosome 1"/>
</dbReference>
<dbReference type="GO" id="GO:0004674">
    <property type="term" value="F:protein serine/threonine kinase activity"/>
    <property type="evidence" value="ECO:0007669"/>
    <property type="project" value="UniProtKB-KW"/>
</dbReference>
<keyword evidence="2" id="KW-0723">Serine/threonine-protein kinase</keyword>
<dbReference type="InterPro" id="IPR011009">
    <property type="entry name" value="Kinase-like_dom_sf"/>
</dbReference>
<dbReference type="GO" id="GO:0016020">
    <property type="term" value="C:membrane"/>
    <property type="evidence" value="ECO:0007669"/>
    <property type="project" value="UniProtKB-SubCell"/>
</dbReference>
<dbReference type="PANTHER" id="PTHR47985:SF4">
    <property type="entry name" value="SERINE_THREONINE-PROTEIN KINASE PBL27"/>
    <property type="match status" value="1"/>
</dbReference>
<evidence type="ECO:0000256" key="2">
    <source>
        <dbReference type="ARBA" id="ARBA00022527"/>
    </source>
</evidence>
<dbReference type="Gramene" id="RZC46882">
    <property type="protein sequence ID" value="RZC46882"/>
    <property type="gene ID" value="C5167_039839"/>
</dbReference>
<dbReference type="GO" id="GO:0005524">
    <property type="term" value="F:ATP binding"/>
    <property type="evidence" value="ECO:0007669"/>
    <property type="project" value="InterPro"/>
</dbReference>
<proteinExistence type="predicted"/>
<keyword evidence="6" id="KW-1185">Reference proteome</keyword>